<protein>
    <submittedName>
        <fullName evidence="5">Maltose O-acetyltransferas-like protein</fullName>
    </submittedName>
</protein>
<feature type="compositionally biased region" description="Basic and acidic residues" evidence="3">
    <location>
        <begin position="210"/>
        <end position="223"/>
    </location>
</feature>
<dbReference type="PANTHER" id="PTHR23416">
    <property type="entry name" value="SIALIC ACID SYNTHASE-RELATED"/>
    <property type="match status" value="1"/>
</dbReference>
<dbReference type="AlphaFoldDB" id="A0A6G1IIT6"/>
<gene>
    <name evidence="5" type="ORF">K458DRAFT_446582</name>
</gene>
<dbReference type="GO" id="GO:0008374">
    <property type="term" value="F:O-acyltransferase activity"/>
    <property type="evidence" value="ECO:0007669"/>
    <property type="project" value="TreeGrafter"/>
</dbReference>
<accession>A0A6G1IIT6</accession>
<dbReference type="InterPro" id="IPR024688">
    <property type="entry name" value="Mac_dom"/>
</dbReference>
<keyword evidence="2" id="KW-0808">Transferase</keyword>
<evidence type="ECO:0000313" key="6">
    <source>
        <dbReference type="Proteomes" id="UP000799291"/>
    </source>
</evidence>
<proteinExistence type="inferred from homology"/>
<evidence type="ECO:0000259" key="4">
    <source>
        <dbReference type="SMART" id="SM01266"/>
    </source>
</evidence>
<sequence length="249" mass="27229">MELSDNKRNMLRGELYHAFTPELVADRARCKHACTRYNNAGDVSRRKLTELFRDILRDETPLPPPAATPEEDDQLFEDDPWIEPPVNMDYGFNVKLGKNVFINFHAVFLDTCLISVGSRTLVGPNVSFFSGTHPLDPVIRQGTRGPELGKEIHIGEDCWIGGNVVILPGVNIGNGSVVGAGSVVTKDVPNFTVVAGNPAKIIRKIDTAMDTEDSTKWSGRSEEPIGGAEVPMADMGARDEAVQTLPETE</sequence>
<dbReference type="Pfam" id="PF00132">
    <property type="entry name" value="Hexapep"/>
    <property type="match status" value="1"/>
</dbReference>
<dbReference type="Proteomes" id="UP000799291">
    <property type="component" value="Unassembled WGS sequence"/>
</dbReference>
<feature type="region of interest" description="Disordered" evidence="3">
    <location>
        <begin position="210"/>
        <end position="249"/>
    </location>
</feature>
<evidence type="ECO:0000256" key="1">
    <source>
        <dbReference type="ARBA" id="ARBA00007274"/>
    </source>
</evidence>
<feature type="domain" description="Maltose/galactoside acetyltransferase" evidence="4">
    <location>
        <begin position="7"/>
        <end position="61"/>
    </location>
</feature>
<dbReference type="InterPro" id="IPR051159">
    <property type="entry name" value="Hexapeptide_acetyltransf"/>
</dbReference>
<dbReference type="GO" id="GO:0016407">
    <property type="term" value="F:acetyltransferase activity"/>
    <property type="evidence" value="ECO:0007669"/>
    <property type="project" value="InterPro"/>
</dbReference>
<dbReference type="InterPro" id="IPR011004">
    <property type="entry name" value="Trimer_LpxA-like_sf"/>
</dbReference>
<dbReference type="Pfam" id="PF12464">
    <property type="entry name" value="Mac"/>
    <property type="match status" value="1"/>
</dbReference>
<dbReference type="PROSITE" id="PS00101">
    <property type="entry name" value="HEXAPEP_TRANSFERASES"/>
    <property type="match status" value="1"/>
</dbReference>
<dbReference type="OrthoDB" id="25818at2759"/>
<evidence type="ECO:0000256" key="2">
    <source>
        <dbReference type="ARBA" id="ARBA00022679"/>
    </source>
</evidence>
<organism evidence="5 6">
    <name type="scientific">Lentithecium fluviatile CBS 122367</name>
    <dbReference type="NCBI Taxonomy" id="1168545"/>
    <lineage>
        <taxon>Eukaryota</taxon>
        <taxon>Fungi</taxon>
        <taxon>Dikarya</taxon>
        <taxon>Ascomycota</taxon>
        <taxon>Pezizomycotina</taxon>
        <taxon>Dothideomycetes</taxon>
        <taxon>Pleosporomycetidae</taxon>
        <taxon>Pleosporales</taxon>
        <taxon>Massarineae</taxon>
        <taxon>Lentitheciaceae</taxon>
        <taxon>Lentithecium</taxon>
    </lineage>
</organism>
<dbReference type="SMART" id="SM01266">
    <property type="entry name" value="Mac"/>
    <property type="match status" value="1"/>
</dbReference>
<dbReference type="PANTHER" id="PTHR23416:SF54">
    <property type="entry name" value="ACETYLTRANSFERASE, CYSE_LACA_LPXA_NODL FAMILY (AFU_ORTHOLOGUE AFUA_2G08430)-RELATED"/>
    <property type="match status" value="1"/>
</dbReference>
<keyword evidence="6" id="KW-1185">Reference proteome</keyword>
<dbReference type="CDD" id="cd03357">
    <property type="entry name" value="LbH_MAT_GAT"/>
    <property type="match status" value="1"/>
</dbReference>
<evidence type="ECO:0000256" key="3">
    <source>
        <dbReference type="SAM" id="MobiDB-lite"/>
    </source>
</evidence>
<dbReference type="SUPFAM" id="SSF51161">
    <property type="entry name" value="Trimeric LpxA-like enzymes"/>
    <property type="match status" value="1"/>
</dbReference>
<dbReference type="EMBL" id="MU005614">
    <property type="protein sequence ID" value="KAF2678157.1"/>
    <property type="molecule type" value="Genomic_DNA"/>
</dbReference>
<dbReference type="InterPro" id="IPR001451">
    <property type="entry name" value="Hexapep"/>
</dbReference>
<dbReference type="Gene3D" id="2.160.10.10">
    <property type="entry name" value="Hexapeptide repeat proteins"/>
    <property type="match status" value="1"/>
</dbReference>
<reference evidence="5" key="1">
    <citation type="journal article" date="2020" name="Stud. Mycol.">
        <title>101 Dothideomycetes genomes: a test case for predicting lifestyles and emergence of pathogens.</title>
        <authorList>
            <person name="Haridas S."/>
            <person name="Albert R."/>
            <person name="Binder M."/>
            <person name="Bloem J."/>
            <person name="Labutti K."/>
            <person name="Salamov A."/>
            <person name="Andreopoulos B."/>
            <person name="Baker S."/>
            <person name="Barry K."/>
            <person name="Bills G."/>
            <person name="Bluhm B."/>
            <person name="Cannon C."/>
            <person name="Castanera R."/>
            <person name="Culley D."/>
            <person name="Daum C."/>
            <person name="Ezra D."/>
            <person name="Gonzalez J."/>
            <person name="Henrissat B."/>
            <person name="Kuo A."/>
            <person name="Liang C."/>
            <person name="Lipzen A."/>
            <person name="Lutzoni F."/>
            <person name="Magnuson J."/>
            <person name="Mondo S."/>
            <person name="Nolan M."/>
            <person name="Ohm R."/>
            <person name="Pangilinan J."/>
            <person name="Park H.-J."/>
            <person name="Ramirez L."/>
            <person name="Alfaro M."/>
            <person name="Sun H."/>
            <person name="Tritt A."/>
            <person name="Yoshinaga Y."/>
            <person name="Zwiers L.-H."/>
            <person name="Turgeon B."/>
            <person name="Goodwin S."/>
            <person name="Spatafora J."/>
            <person name="Crous P."/>
            <person name="Grigoriev I."/>
        </authorList>
    </citation>
    <scope>NUCLEOTIDE SEQUENCE</scope>
    <source>
        <strain evidence="5">CBS 122367</strain>
    </source>
</reference>
<evidence type="ECO:0000313" key="5">
    <source>
        <dbReference type="EMBL" id="KAF2678157.1"/>
    </source>
</evidence>
<dbReference type="InterPro" id="IPR018357">
    <property type="entry name" value="Hexapep_transf_CS"/>
</dbReference>
<name>A0A6G1IIT6_9PLEO</name>
<comment type="similarity">
    <text evidence="1">Belongs to the transferase hexapeptide repeat family.</text>
</comment>